<organism evidence="1 2">
    <name type="scientific">Psilocybe cubensis</name>
    <name type="common">Psychedelic mushroom</name>
    <name type="synonym">Stropharia cubensis</name>
    <dbReference type="NCBI Taxonomy" id="181762"/>
    <lineage>
        <taxon>Eukaryota</taxon>
        <taxon>Fungi</taxon>
        <taxon>Dikarya</taxon>
        <taxon>Basidiomycota</taxon>
        <taxon>Agaricomycotina</taxon>
        <taxon>Agaricomycetes</taxon>
        <taxon>Agaricomycetidae</taxon>
        <taxon>Agaricales</taxon>
        <taxon>Agaricineae</taxon>
        <taxon>Strophariaceae</taxon>
        <taxon>Psilocybe</taxon>
    </lineage>
</organism>
<dbReference type="EMBL" id="JAFIQS020000005">
    <property type="protein sequence ID" value="KAH9481000.1"/>
    <property type="molecule type" value="Genomic_DNA"/>
</dbReference>
<keyword evidence="2" id="KW-1185">Reference proteome</keyword>
<gene>
    <name evidence="1" type="ORF">JR316_0005518</name>
</gene>
<protein>
    <submittedName>
        <fullName evidence="1">Uncharacterized protein</fullName>
    </submittedName>
</protein>
<evidence type="ECO:0000313" key="2">
    <source>
        <dbReference type="Proteomes" id="UP000664032"/>
    </source>
</evidence>
<reference evidence="1" key="1">
    <citation type="submission" date="2021-10" db="EMBL/GenBank/DDBJ databases">
        <title>Psilocybe cubensis genome.</title>
        <authorList>
            <person name="Mckernan K.J."/>
            <person name="Crawford S."/>
            <person name="Trippe A."/>
            <person name="Kane L.T."/>
            <person name="Mclaughlin S."/>
        </authorList>
    </citation>
    <scope>NUCLEOTIDE SEQUENCE</scope>
    <source>
        <strain evidence="1">MGC-MH-2018</strain>
    </source>
</reference>
<accession>A0ACB8GZ22</accession>
<name>A0ACB8GZ22_PSICU</name>
<sequence>MKEYNIKLDMDAKHHFTRSVEFAVISVLAEYSKTVQIYAILFAENLGTRDMVDRCHRGGDKKFSSPKGGSLVASGQNRGNEKLHYELGADGCLGFVCCVEVDKSCWYVEIKSRRTRTTLLYMSHRIVFYNSTVTEGSRITYTSNLVVNVKRRVIPQFWSRYQPESSLMTYTLWSTSSIRILIPSIEIGEGTKRRGNLTSKDTVITVSHSQNREMNRIRRVQLYASGPSLSLHIQGGINYLQGGTQRHSDVPLDDAAQSHLREDGMAFMGGAHILHRNSTLPSLTLERKEFKKQTPSMEDTTKQDAPGVHPLSRIRKGLLDQLVLEDPNLKMRKDVEVGHPEKWPVCATRTLVEGSNALRKYRCDISGDWFKTGWEMLEQRFNVGRMGKCIYLIGGSI</sequence>
<evidence type="ECO:0000313" key="1">
    <source>
        <dbReference type="EMBL" id="KAH9481000.1"/>
    </source>
</evidence>
<dbReference type="Proteomes" id="UP000664032">
    <property type="component" value="Unassembled WGS sequence"/>
</dbReference>
<comment type="caution">
    <text evidence="1">The sequence shown here is derived from an EMBL/GenBank/DDBJ whole genome shotgun (WGS) entry which is preliminary data.</text>
</comment>
<proteinExistence type="predicted"/>